<dbReference type="SUPFAM" id="SSF52540">
    <property type="entry name" value="P-loop containing nucleoside triphosphate hydrolases"/>
    <property type="match status" value="2"/>
</dbReference>
<keyword evidence="3" id="KW-0813">Transport</keyword>
<dbReference type="InterPro" id="IPR027417">
    <property type="entry name" value="P-loop_NTPase"/>
</dbReference>
<accession>A0ABV3DF20</accession>
<dbReference type="PROSITE" id="PS00211">
    <property type="entry name" value="ABC_TRANSPORTER_1"/>
    <property type="match status" value="2"/>
</dbReference>
<dbReference type="NCBIfam" id="TIGR01727">
    <property type="entry name" value="oligo_HPY"/>
    <property type="match status" value="1"/>
</dbReference>
<dbReference type="Proteomes" id="UP001551482">
    <property type="component" value="Unassembled WGS sequence"/>
</dbReference>
<evidence type="ECO:0000256" key="3">
    <source>
        <dbReference type="ARBA" id="ARBA00022448"/>
    </source>
</evidence>
<proteinExistence type="inferred from homology"/>
<keyword evidence="11" id="KW-1185">Reference proteome</keyword>
<sequence length="676" mass="71480">MTISIEKPVAADTPAAEVPRGEPLLRVRDLHVTFDSERGPVHAVRGVDFDLARGETLAIVGESGSGKSTTALALTRMLPATGRISAGAVLLDGPDGAAPVGGAPFDLATAPEAELRRVRGARIGMIFQDPMTSLNPLLTVGRHLDEAMRAHGLGDRKARTARAVELLDVVGIPDAARRMRDHPHQFSGGMRQRVMIALALANEPDILLADEPTTALDPTVQAQILDLLERLARDLGTATVLITHNMGVVARSSARVMVLYGGRVVEHGRTEDVLTSPHHPYTEGLLRAVPRLDAPYGQRLEGIPGTPPDLASPPDGCAFADRCPLATDRCRTEQPPPRVVADGRTVACWVSEGPLPLGPVLAAPPTARPRDAVRTEVAAEGAADREPILSIRSLGKVFRSRRNRVVALDDVSLDLARGETLGVVGESGSGKSTLVRTVVGVHPATSGRVLFEGRDVTHPGRGDLRELRRHVQMVFQDPYASLNPRMTVGAIIADPLVSQGIGTPAERRRRVGELLERVGLDASFADRYPRDFSGGQRQRIGIARALAPEPTVLICDEPVSALDVSVQAQVVNLLADLQADLGLSMIFIAHDLAVVRQISHRIAVMRAGRVVETGPAEQLCADPQHPYTQALLAAVPSPVPAAHTAAPAKAAAHPATPTATATTEAPADAATAATAA</sequence>
<protein>
    <submittedName>
        <fullName evidence="10">ABC transporter ATP-binding protein</fullName>
    </submittedName>
</protein>
<organism evidence="10 11">
    <name type="scientific">Streptodolium elevatio</name>
    <dbReference type="NCBI Taxonomy" id="3157996"/>
    <lineage>
        <taxon>Bacteria</taxon>
        <taxon>Bacillati</taxon>
        <taxon>Actinomycetota</taxon>
        <taxon>Actinomycetes</taxon>
        <taxon>Kitasatosporales</taxon>
        <taxon>Streptomycetaceae</taxon>
        <taxon>Streptodolium</taxon>
    </lineage>
</organism>
<dbReference type="InterPro" id="IPR013563">
    <property type="entry name" value="Oligopep_ABC_C"/>
</dbReference>
<dbReference type="PANTHER" id="PTHR43297:SF2">
    <property type="entry name" value="DIPEPTIDE TRANSPORT ATP-BINDING PROTEIN DPPD"/>
    <property type="match status" value="1"/>
</dbReference>
<dbReference type="InterPro" id="IPR017871">
    <property type="entry name" value="ABC_transporter-like_CS"/>
</dbReference>
<keyword evidence="5" id="KW-0547">Nucleotide-binding</keyword>
<dbReference type="PROSITE" id="PS50893">
    <property type="entry name" value="ABC_TRANSPORTER_2"/>
    <property type="match status" value="2"/>
</dbReference>
<dbReference type="InterPro" id="IPR003593">
    <property type="entry name" value="AAA+_ATPase"/>
</dbReference>
<feature type="domain" description="ABC transporter" evidence="9">
    <location>
        <begin position="25"/>
        <end position="286"/>
    </location>
</feature>
<dbReference type="PANTHER" id="PTHR43297">
    <property type="entry name" value="OLIGOPEPTIDE TRANSPORT ATP-BINDING PROTEIN APPD"/>
    <property type="match status" value="1"/>
</dbReference>
<name>A0ABV3DF20_9ACTN</name>
<evidence type="ECO:0000313" key="11">
    <source>
        <dbReference type="Proteomes" id="UP001551482"/>
    </source>
</evidence>
<evidence type="ECO:0000256" key="7">
    <source>
        <dbReference type="ARBA" id="ARBA00023136"/>
    </source>
</evidence>
<feature type="domain" description="ABC transporter" evidence="9">
    <location>
        <begin position="389"/>
        <end position="632"/>
    </location>
</feature>
<keyword evidence="4" id="KW-1003">Cell membrane</keyword>
<dbReference type="NCBIfam" id="NF007739">
    <property type="entry name" value="PRK10419.1"/>
    <property type="match status" value="2"/>
</dbReference>
<evidence type="ECO:0000313" key="10">
    <source>
        <dbReference type="EMBL" id="MEU8134355.1"/>
    </source>
</evidence>
<dbReference type="GO" id="GO:0005524">
    <property type="term" value="F:ATP binding"/>
    <property type="evidence" value="ECO:0007669"/>
    <property type="project" value="UniProtKB-KW"/>
</dbReference>
<evidence type="ECO:0000256" key="4">
    <source>
        <dbReference type="ARBA" id="ARBA00022475"/>
    </source>
</evidence>
<dbReference type="InterPro" id="IPR003439">
    <property type="entry name" value="ABC_transporter-like_ATP-bd"/>
</dbReference>
<keyword evidence="7" id="KW-0472">Membrane</keyword>
<evidence type="ECO:0000256" key="6">
    <source>
        <dbReference type="ARBA" id="ARBA00022840"/>
    </source>
</evidence>
<gene>
    <name evidence="10" type="ORF">AB0C36_12685</name>
</gene>
<evidence type="ECO:0000256" key="1">
    <source>
        <dbReference type="ARBA" id="ARBA00004202"/>
    </source>
</evidence>
<comment type="caution">
    <text evidence="10">The sequence shown here is derived from an EMBL/GenBank/DDBJ whole genome shotgun (WGS) entry which is preliminary data.</text>
</comment>
<evidence type="ECO:0000256" key="2">
    <source>
        <dbReference type="ARBA" id="ARBA00005417"/>
    </source>
</evidence>
<dbReference type="SMART" id="SM00382">
    <property type="entry name" value="AAA"/>
    <property type="match status" value="2"/>
</dbReference>
<dbReference type="Gene3D" id="3.40.50.300">
    <property type="entry name" value="P-loop containing nucleotide triphosphate hydrolases"/>
    <property type="match status" value="2"/>
</dbReference>
<evidence type="ECO:0000256" key="5">
    <source>
        <dbReference type="ARBA" id="ARBA00022741"/>
    </source>
</evidence>
<keyword evidence="6 10" id="KW-0067">ATP-binding</keyword>
<dbReference type="NCBIfam" id="NF008453">
    <property type="entry name" value="PRK11308.1"/>
    <property type="match status" value="2"/>
</dbReference>
<evidence type="ECO:0000256" key="8">
    <source>
        <dbReference type="SAM" id="MobiDB-lite"/>
    </source>
</evidence>
<evidence type="ECO:0000259" key="9">
    <source>
        <dbReference type="PROSITE" id="PS50893"/>
    </source>
</evidence>
<dbReference type="Pfam" id="PF08352">
    <property type="entry name" value="oligo_HPY"/>
    <property type="match status" value="2"/>
</dbReference>
<feature type="region of interest" description="Disordered" evidence="8">
    <location>
        <begin position="644"/>
        <end position="676"/>
    </location>
</feature>
<dbReference type="CDD" id="cd03257">
    <property type="entry name" value="ABC_NikE_OppD_transporters"/>
    <property type="match status" value="2"/>
</dbReference>
<dbReference type="Pfam" id="PF00005">
    <property type="entry name" value="ABC_tran"/>
    <property type="match status" value="2"/>
</dbReference>
<dbReference type="EMBL" id="JBEZFP010000025">
    <property type="protein sequence ID" value="MEU8134355.1"/>
    <property type="molecule type" value="Genomic_DNA"/>
</dbReference>
<comment type="subcellular location">
    <subcellularLocation>
        <location evidence="1">Cell membrane</location>
        <topology evidence="1">Peripheral membrane protein</topology>
    </subcellularLocation>
</comment>
<dbReference type="RefSeq" id="WP_358352938.1">
    <property type="nucleotide sequence ID" value="NZ_JBEZFP010000025.1"/>
</dbReference>
<comment type="similarity">
    <text evidence="2">Belongs to the ABC transporter superfamily.</text>
</comment>
<reference evidence="10 11" key="1">
    <citation type="submission" date="2024-06" db="EMBL/GenBank/DDBJ databases">
        <title>The Natural Products Discovery Center: Release of the First 8490 Sequenced Strains for Exploring Actinobacteria Biosynthetic Diversity.</title>
        <authorList>
            <person name="Kalkreuter E."/>
            <person name="Kautsar S.A."/>
            <person name="Yang D."/>
            <person name="Bader C.D."/>
            <person name="Teijaro C.N."/>
            <person name="Fluegel L."/>
            <person name="Davis C.M."/>
            <person name="Simpson J.R."/>
            <person name="Lauterbach L."/>
            <person name="Steele A.D."/>
            <person name="Gui C."/>
            <person name="Meng S."/>
            <person name="Li G."/>
            <person name="Viehrig K."/>
            <person name="Ye F."/>
            <person name="Su P."/>
            <person name="Kiefer A.F."/>
            <person name="Nichols A."/>
            <person name="Cepeda A.J."/>
            <person name="Yan W."/>
            <person name="Fan B."/>
            <person name="Jiang Y."/>
            <person name="Adhikari A."/>
            <person name="Zheng C.-J."/>
            <person name="Schuster L."/>
            <person name="Cowan T.M."/>
            <person name="Smanski M.J."/>
            <person name="Chevrette M.G."/>
            <person name="De Carvalho L.P.S."/>
            <person name="Shen B."/>
        </authorList>
    </citation>
    <scope>NUCLEOTIDE SEQUENCE [LARGE SCALE GENOMIC DNA]</scope>
    <source>
        <strain evidence="10 11">NPDC048946</strain>
    </source>
</reference>
<dbReference type="InterPro" id="IPR050388">
    <property type="entry name" value="ABC_Ni/Peptide_Import"/>
</dbReference>